<organism evidence="3 4">
    <name type="scientific">Streptomyces caniscabiei</name>
    <dbReference type="NCBI Taxonomy" id="2746961"/>
    <lineage>
        <taxon>Bacteria</taxon>
        <taxon>Bacillati</taxon>
        <taxon>Actinomycetota</taxon>
        <taxon>Actinomycetes</taxon>
        <taxon>Kitasatosporales</taxon>
        <taxon>Streptomycetaceae</taxon>
        <taxon>Streptomyces</taxon>
    </lineage>
</organism>
<sequence>MNCARCASYAAPPGGELCRKCEAADLHPAPAPAAAAHPAAPGLSAHTALPIQSPHGPAWLRSPVGLGQAVAILLGVVAVTDLVAVWADLVMLDVLGRMVDGEYGWPVEEDVDRADRLTGLTGSAQALAYLATAVVFLIWFHRVRVNAEVFEPFGHQKKRGWAIAGWIVPVVNLWFPRRIALDSWDASSPTAKPRSHALVNAWWTMWLISGVADQVSGLALRRAETAEEIQTATERVLFADAFEIPTAVFAVFFVLALTRMQDDKARSGPGEPEPVAAL</sequence>
<dbReference type="RefSeq" id="WP_193380580.1">
    <property type="nucleotide sequence ID" value="NZ_JABXWF010000009.1"/>
</dbReference>
<dbReference type="InterPro" id="IPR025565">
    <property type="entry name" value="DUF4328"/>
</dbReference>
<evidence type="ECO:0000313" key="4">
    <source>
        <dbReference type="Proteomes" id="UP001282474"/>
    </source>
</evidence>
<feature type="transmembrane region" description="Helical" evidence="1">
    <location>
        <begin position="117"/>
        <end position="140"/>
    </location>
</feature>
<protein>
    <submittedName>
        <fullName evidence="3">DUF4328 domain-containing protein</fullName>
    </submittedName>
</protein>
<evidence type="ECO:0000313" key="3">
    <source>
        <dbReference type="EMBL" id="MDX3036505.1"/>
    </source>
</evidence>
<evidence type="ECO:0000256" key="1">
    <source>
        <dbReference type="SAM" id="Phobius"/>
    </source>
</evidence>
<feature type="transmembrane region" description="Helical" evidence="1">
    <location>
        <begin position="160"/>
        <end position="176"/>
    </location>
</feature>
<feature type="domain" description="DUF4328" evidence="2">
    <location>
        <begin position="109"/>
        <end position="259"/>
    </location>
</feature>
<accession>A0ABU4MGC3</accession>
<name>A0ABU4MGC3_9ACTN</name>
<evidence type="ECO:0000259" key="2">
    <source>
        <dbReference type="Pfam" id="PF14219"/>
    </source>
</evidence>
<keyword evidence="1" id="KW-1133">Transmembrane helix</keyword>
<dbReference type="EMBL" id="JARAWJ010000003">
    <property type="protein sequence ID" value="MDX3036505.1"/>
    <property type="molecule type" value="Genomic_DNA"/>
</dbReference>
<dbReference type="Pfam" id="PF14219">
    <property type="entry name" value="DUF4328"/>
    <property type="match status" value="1"/>
</dbReference>
<keyword evidence="1" id="KW-0472">Membrane</keyword>
<proteinExistence type="predicted"/>
<reference evidence="3 4" key="1">
    <citation type="journal article" date="2023" name="Microb. Genom.">
        <title>Mesoterricola silvestris gen. nov., sp. nov., Mesoterricola sediminis sp. nov., Geothrix oryzae sp. nov., Geothrix edaphica sp. nov., Geothrix rubra sp. nov., and Geothrix limicola sp. nov., six novel members of Acidobacteriota isolated from soils.</title>
        <authorList>
            <person name="Weisberg A.J."/>
            <person name="Pearce E."/>
            <person name="Kramer C.G."/>
            <person name="Chang J.H."/>
            <person name="Clarke C.R."/>
        </authorList>
    </citation>
    <scope>NUCLEOTIDE SEQUENCE [LARGE SCALE GENOMIC DNA]</scope>
    <source>
        <strain evidence="3 4">NE20-4-1</strain>
    </source>
</reference>
<feature type="transmembrane region" description="Helical" evidence="1">
    <location>
        <begin position="69"/>
        <end position="96"/>
    </location>
</feature>
<gene>
    <name evidence="3" type="ORF">PV383_04870</name>
</gene>
<feature type="transmembrane region" description="Helical" evidence="1">
    <location>
        <begin position="236"/>
        <end position="257"/>
    </location>
</feature>
<keyword evidence="4" id="KW-1185">Reference proteome</keyword>
<dbReference type="Proteomes" id="UP001282474">
    <property type="component" value="Unassembled WGS sequence"/>
</dbReference>
<keyword evidence="1" id="KW-0812">Transmembrane</keyword>
<comment type="caution">
    <text evidence="3">The sequence shown here is derived from an EMBL/GenBank/DDBJ whole genome shotgun (WGS) entry which is preliminary data.</text>
</comment>